<evidence type="ECO:0000313" key="1">
    <source>
        <dbReference type="EMBL" id="CDL11436.1"/>
    </source>
</evidence>
<organism evidence="1 2">
    <name type="scientific">Klebsiella pneumoniae IS43</name>
    <dbReference type="NCBI Taxonomy" id="1432552"/>
    <lineage>
        <taxon>Bacteria</taxon>
        <taxon>Pseudomonadati</taxon>
        <taxon>Pseudomonadota</taxon>
        <taxon>Gammaproteobacteria</taxon>
        <taxon>Enterobacterales</taxon>
        <taxon>Enterobacteriaceae</taxon>
        <taxon>Klebsiella/Raoultella group</taxon>
        <taxon>Klebsiella</taxon>
        <taxon>Klebsiella pneumoniae complex</taxon>
    </lineage>
</organism>
<sequence>MFICNNKVRIYRILKNCATDEGYDLSGKNTGINMTEGWQDHIN</sequence>
<name>W1DPR8_KLEPN</name>
<keyword evidence="2" id="KW-1185">Reference proteome</keyword>
<evidence type="ECO:0000313" key="2">
    <source>
        <dbReference type="Proteomes" id="UP000019183"/>
    </source>
</evidence>
<dbReference type="EMBL" id="CBWK010000658">
    <property type="protein sequence ID" value="CDL11436.1"/>
    <property type="molecule type" value="Genomic_DNA"/>
</dbReference>
<dbReference type="Proteomes" id="UP000019183">
    <property type="component" value="Unassembled WGS sequence"/>
</dbReference>
<accession>W1DPR8</accession>
<comment type="caution">
    <text evidence="1">The sequence shown here is derived from an EMBL/GenBank/DDBJ whole genome shotgun (WGS) entry which is preliminary data.</text>
</comment>
<protein>
    <submittedName>
        <fullName evidence="1">Uncharacterized protein</fullName>
    </submittedName>
</protein>
<dbReference type="AlphaFoldDB" id="W1DPR8"/>
<proteinExistence type="predicted"/>
<reference evidence="1" key="1">
    <citation type="submission" date="2013-10" db="EMBL/GenBank/DDBJ databases">
        <title>Antibiotic resistance diversity of beta-lactamase producers in the General Hospital Vienna.</title>
        <authorList>
            <person name="Barisic I."/>
            <person name="Mitteregger D."/>
            <person name="Hirschl A.M."/>
            <person name="Noehammer C."/>
            <person name="Wiesinger-Mayr H."/>
        </authorList>
    </citation>
    <scope>NUCLEOTIDE SEQUENCE [LARGE SCALE GENOMIC DNA]</scope>
    <source>
        <strain evidence="1">IS43</strain>
    </source>
</reference>